<keyword evidence="4" id="KW-1185">Reference proteome</keyword>
<dbReference type="Gene3D" id="3.30.200.20">
    <property type="entry name" value="Phosphorylase Kinase, domain 1"/>
    <property type="match status" value="1"/>
</dbReference>
<keyword evidence="2" id="KW-0808">Transferase</keyword>
<reference evidence="2 5" key="2">
    <citation type="submission" date="2020-08" db="EMBL/GenBank/DDBJ databases">
        <title>Genomic Encyclopedia of Type Strains, Phase IV (KMG-IV): sequencing the most valuable type-strain genomes for metagenomic binning, comparative biology and taxonomic classification.</title>
        <authorList>
            <person name="Goeker M."/>
        </authorList>
    </citation>
    <scope>NUCLEOTIDE SEQUENCE [LARGE SCALE GENOMIC DNA]</scope>
    <source>
        <strain evidence="2 5">DSM 11525</strain>
    </source>
</reference>
<dbReference type="RefSeq" id="WP_161859195.1">
    <property type="nucleotide sequence ID" value="NZ_CP047491.1"/>
</dbReference>
<dbReference type="EMBL" id="CP047491">
    <property type="protein sequence ID" value="QHQ39883.1"/>
    <property type="molecule type" value="Genomic_DNA"/>
</dbReference>
<dbReference type="Proteomes" id="UP000563601">
    <property type="component" value="Unassembled WGS sequence"/>
</dbReference>
<dbReference type="EMBL" id="JACHHR010000003">
    <property type="protein sequence ID" value="MBB5212225.1"/>
    <property type="molecule type" value="Genomic_DNA"/>
</dbReference>
<accession>A0A6P1TE19</accession>
<protein>
    <submittedName>
        <fullName evidence="3">Phosphotransferase</fullName>
    </submittedName>
    <submittedName>
        <fullName evidence="2">Thiamine kinase</fullName>
    </submittedName>
</protein>
<feature type="domain" description="Aminoglycoside phosphotransferase" evidence="1">
    <location>
        <begin position="21"/>
        <end position="232"/>
    </location>
</feature>
<dbReference type="Proteomes" id="UP000464675">
    <property type="component" value="Chromosome"/>
</dbReference>
<proteinExistence type="predicted"/>
<sequence length="290" mass="33400">MPAEVFPDDWHRWSADQPVLIRPLTRGLTNRSYLLATKDTRVVLRWNSQISAELDLDRRAEEQVLYRADKAMLGAPLIHCDPDYRYLVTGFIEGQPWDTRRSGTETALTQLARLTRNIHQLPVISARLDIHRKVSSYWQSIPADVKHFRRLTLLDQKARPHIHAAETMNSNDVLCHNDLQAANLISGKDGKLYAIDWEYAATGDPFYDLAVITEEHQLRDEELQQFLAEYLQRPPSGMDLKRLAHWRIIYVYLSILWYAIQHAKGNLPDIDLDATITAQGQYLSTLLAGF</sequence>
<dbReference type="AlphaFoldDB" id="A0A6P1TE19"/>
<evidence type="ECO:0000313" key="2">
    <source>
        <dbReference type="EMBL" id="MBB5212225.1"/>
    </source>
</evidence>
<name>A0A6P1TE19_9GAMM</name>
<evidence type="ECO:0000313" key="5">
    <source>
        <dbReference type="Proteomes" id="UP000563601"/>
    </source>
</evidence>
<dbReference type="GO" id="GO:0016301">
    <property type="term" value="F:kinase activity"/>
    <property type="evidence" value="ECO:0007669"/>
    <property type="project" value="UniProtKB-KW"/>
</dbReference>
<dbReference type="PANTHER" id="PTHR40086">
    <property type="entry name" value="PHOSPHOTRANSFERASE YTMP-RELATED"/>
    <property type="match status" value="1"/>
</dbReference>
<dbReference type="OrthoDB" id="179763at2"/>
<keyword evidence="2" id="KW-0418">Kinase</keyword>
<evidence type="ECO:0000313" key="3">
    <source>
        <dbReference type="EMBL" id="QHQ39883.1"/>
    </source>
</evidence>
<evidence type="ECO:0000259" key="1">
    <source>
        <dbReference type="Pfam" id="PF01636"/>
    </source>
</evidence>
<dbReference type="InterPro" id="IPR011009">
    <property type="entry name" value="Kinase-like_dom_sf"/>
</dbReference>
<dbReference type="InterPro" id="IPR052077">
    <property type="entry name" value="CcrZ_PhaseVar_Mediator"/>
</dbReference>
<organism evidence="2 5">
    <name type="scientific">Microbulbifer hydrolyticus</name>
    <dbReference type="NCBI Taxonomy" id="48074"/>
    <lineage>
        <taxon>Bacteria</taxon>
        <taxon>Pseudomonadati</taxon>
        <taxon>Pseudomonadota</taxon>
        <taxon>Gammaproteobacteria</taxon>
        <taxon>Cellvibrionales</taxon>
        <taxon>Microbulbiferaceae</taxon>
        <taxon>Microbulbifer</taxon>
    </lineage>
</organism>
<dbReference type="InterPro" id="IPR002575">
    <property type="entry name" value="Aminoglycoside_PTrfase"/>
</dbReference>
<dbReference type="SUPFAM" id="SSF56112">
    <property type="entry name" value="Protein kinase-like (PK-like)"/>
    <property type="match status" value="1"/>
</dbReference>
<dbReference type="Gene3D" id="3.90.1200.10">
    <property type="match status" value="1"/>
</dbReference>
<gene>
    <name evidence="3" type="ORF">GTQ55_13420</name>
    <name evidence="2" type="ORF">HNQ53_002450</name>
</gene>
<dbReference type="PANTHER" id="PTHR40086:SF1">
    <property type="entry name" value="CELL CYCLE REGULATOR CCRZ"/>
    <property type="match status" value="1"/>
</dbReference>
<dbReference type="CDD" id="cd05151">
    <property type="entry name" value="ChoK-like"/>
    <property type="match status" value="1"/>
</dbReference>
<dbReference type="Pfam" id="PF01636">
    <property type="entry name" value="APH"/>
    <property type="match status" value="1"/>
</dbReference>
<reference evidence="3 4" key="1">
    <citation type="submission" date="2020-01" db="EMBL/GenBank/DDBJ databases">
        <title>The possibility of degradation of plastic by Microbulbifer hydrolyticus IRE-31.</title>
        <authorList>
            <person name="Liu L."/>
        </authorList>
    </citation>
    <scope>NUCLEOTIDE SEQUENCE [LARGE SCALE GENOMIC DNA]</scope>
    <source>
        <strain evidence="3 4">IRE-31</strain>
    </source>
</reference>
<evidence type="ECO:0000313" key="4">
    <source>
        <dbReference type="Proteomes" id="UP000464675"/>
    </source>
</evidence>